<dbReference type="SUPFAM" id="SSF53850">
    <property type="entry name" value="Periplasmic binding protein-like II"/>
    <property type="match status" value="1"/>
</dbReference>
<organism evidence="2 3">
    <name type="scientific">Breznakia pachnodae</name>
    <dbReference type="NCBI Taxonomy" id="265178"/>
    <lineage>
        <taxon>Bacteria</taxon>
        <taxon>Bacillati</taxon>
        <taxon>Bacillota</taxon>
        <taxon>Erysipelotrichia</taxon>
        <taxon>Erysipelotrichales</taxon>
        <taxon>Erysipelotrichaceae</taxon>
        <taxon>Breznakia</taxon>
    </lineage>
</organism>
<evidence type="ECO:0000313" key="2">
    <source>
        <dbReference type="EMBL" id="MDQ0361786.1"/>
    </source>
</evidence>
<reference evidence="2 3" key="1">
    <citation type="submission" date="2023-07" db="EMBL/GenBank/DDBJ databases">
        <title>Genomic Encyclopedia of Type Strains, Phase IV (KMG-IV): sequencing the most valuable type-strain genomes for metagenomic binning, comparative biology and taxonomic classification.</title>
        <authorList>
            <person name="Goeker M."/>
        </authorList>
    </citation>
    <scope>NUCLEOTIDE SEQUENCE [LARGE SCALE GENOMIC DNA]</scope>
    <source>
        <strain evidence="2 3">DSM 16784</strain>
    </source>
</reference>
<dbReference type="Proteomes" id="UP001230220">
    <property type="component" value="Unassembled WGS sequence"/>
</dbReference>
<sequence length="70" mass="7764">MDYIKNKPDAGVKIAATSDEVSRTAFLIRSDDKDLQEAINDALKKLEDEGVLKEISEKYFGKDISTQAGE</sequence>
<protein>
    <submittedName>
        <fullName evidence="2">ABC-type amino acid transport substrate-binding protein</fullName>
    </submittedName>
</protein>
<name>A0ABU0E4E6_9FIRM</name>
<proteinExistence type="predicted"/>
<evidence type="ECO:0000259" key="1">
    <source>
        <dbReference type="Pfam" id="PF00497"/>
    </source>
</evidence>
<dbReference type="InterPro" id="IPR001638">
    <property type="entry name" value="Solute-binding_3/MltF_N"/>
</dbReference>
<accession>A0ABU0E4E6</accession>
<evidence type="ECO:0000313" key="3">
    <source>
        <dbReference type="Proteomes" id="UP001230220"/>
    </source>
</evidence>
<dbReference type="Pfam" id="PF00497">
    <property type="entry name" value="SBP_bac_3"/>
    <property type="match status" value="1"/>
</dbReference>
<dbReference type="Gene3D" id="3.40.190.10">
    <property type="entry name" value="Periplasmic binding protein-like II"/>
    <property type="match status" value="2"/>
</dbReference>
<dbReference type="EMBL" id="JAUSUR010000004">
    <property type="protein sequence ID" value="MDQ0361786.1"/>
    <property type="molecule type" value="Genomic_DNA"/>
</dbReference>
<feature type="domain" description="Solute-binding protein family 3/N-terminal" evidence="1">
    <location>
        <begin position="21"/>
        <end position="62"/>
    </location>
</feature>
<gene>
    <name evidence="2" type="ORF">J2S15_002536</name>
</gene>
<keyword evidence="3" id="KW-1185">Reference proteome</keyword>
<comment type="caution">
    <text evidence="2">The sequence shown here is derived from an EMBL/GenBank/DDBJ whole genome shotgun (WGS) entry which is preliminary data.</text>
</comment>